<dbReference type="Gene3D" id="3.10.20.30">
    <property type="match status" value="1"/>
</dbReference>
<proteinExistence type="predicted"/>
<dbReference type="PROSITE" id="PS00197">
    <property type="entry name" value="2FE2S_FER_1"/>
    <property type="match status" value="1"/>
</dbReference>
<keyword evidence="3" id="KW-1185">Reference proteome</keyword>
<dbReference type="RefSeq" id="WP_324696586.1">
    <property type="nucleotide sequence ID" value="NZ_JAYMYJ010000132.1"/>
</dbReference>
<accession>A0ABU6CZT0</accession>
<sequence length="115" mass="13029">MPLITFSSPQYKDKTVYAVAGSFTETVLKIARTNKIPIDFSCENGECGTCVIKVTQLGDKTPMGLHMEEKEKKILLELGKVTKEELDDLTTNDQPSQWRLACQFIPRDEDILVEY</sequence>
<organism evidence="2 3">
    <name type="scientific">Candidatus Thiothrix phosphatis</name>
    <dbReference type="NCBI Taxonomy" id="3112415"/>
    <lineage>
        <taxon>Bacteria</taxon>
        <taxon>Pseudomonadati</taxon>
        <taxon>Pseudomonadota</taxon>
        <taxon>Gammaproteobacteria</taxon>
        <taxon>Thiotrichales</taxon>
        <taxon>Thiotrichaceae</taxon>
        <taxon>Thiothrix</taxon>
    </lineage>
</organism>
<dbReference type="InterPro" id="IPR001041">
    <property type="entry name" value="2Fe-2S_ferredoxin-type"/>
</dbReference>
<feature type="domain" description="2Fe-2S ferredoxin-type" evidence="1">
    <location>
        <begin position="2"/>
        <end position="115"/>
    </location>
</feature>
<evidence type="ECO:0000313" key="3">
    <source>
        <dbReference type="Proteomes" id="UP001308005"/>
    </source>
</evidence>
<protein>
    <submittedName>
        <fullName evidence="2">2Fe-2S iron-sulfur cluster-binding protein</fullName>
    </submittedName>
</protein>
<evidence type="ECO:0000259" key="1">
    <source>
        <dbReference type="PROSITE" id="PS51085"/>
    </source>
</evidence>
<name>A0ABU6CZT0_9GAMM</name>
<dbReference type="InterPro" id="IPR006058">
    <property type="entry name" value="2Fe2S_fd_BS"/>
</dbReference>
<dbReference type="SUPFAM" id="SSF54292">
    <property type="entry name" value="2Fe-2S ferredoxin-like"/>
    <property type="match status" value="1"/>
</dbReference>
<dbReference type="EMBL" id="JAYMYJ010000132">
    <property type="protein sequence ID" value="MEB4592348.1"/>
    <property type="molecule type" value="Genomic_DNA"/>
</dbReference>
<dbReference type="PROSITE" id="PS51085">
    <property type="entry name" value="2FE2S_FER_2"/>
    <property type="match status" value="1"/>
</dbReference>
<reference evidence="3" key="1">
    <citation type="submission" date="2023-07" db="EMBL/GenBank/DDBJ databases">
        <title>The carbon used by Thiothrix.</title>
        <authorList>
            <person name="Chen L."/>
        </authorList>
    </citation>
    <scope>NUCLEOTIDE SEQUENCE [LARGE SCALE GENOMIC DNA]</scope>
</reference>
<dbReference type="CDD" id="cd00207">
    <property type="entry name" value="fer2"/>
    <property type="match status" value="1"/>
</dbReference>
<dbReference type="Pfam" id="PF00111">
    <property type="entry name" value="Fer2"/>
    <property type="match status" value="1"/>
</dbReference>
<gene>
    <name evidence="2" type="ORF">VSS37_15275</name>
</gene>
<comment type="caution">
    <text evidence="2">The sequence shown here is derived from an EMBL/GenBank/DDBJ whole genome shotgun (WGS) entry which is preliminary data.</text>
</comment>
<reference evidence="2 3" key="2">
    <citation type="submission" date="2024-01" db="EMBL/GenBank/DDBJ databases">
        <authorList>
            <person name="Xie X."/>
        </authorList>
    </citation>
    <scope>NUCLEOTIDE SEQUENCE [LARGE SCALE GENOMIC DNA]</scope>
    <source>
        <strain evidence="2">SCUT-1</strain>
    </source>
</reference>
<dbReference type="InterPro" id="IPR036010">
    <property type="entry name" value="2Fe-2S_ferredoxin-like_sf"/>
</dbReference>
<dbReference type="Proteomes" id="UP001308005">
    <property type="component" value="Unassembled WGS sequence"/>
</dbReference>
<evidence type="ECO:0000313" key="2">
    <source>
        <dbReference type="EMBL" id="MEB4592348.1"/>
    </source>
</evidence>
<dbReference type="InterPro" id="IPR012675">
    <property type="entry name" value="Beta-grasp_dom_sf"/>
</dbReference>